<dbReference type="PROSITE" id="PS50011">
    <property type="entry name" value="PROTEIN_KINASE_DOM"/>
    <property type="match status" value="2"/>
</dbReference>
<accession>A0A9W4SP50</accession>
<dbReference type="InterPro" id="IPR008271">
    <property type="entry name" value="Ser/Thr_kinase_AS"/>
</dbReference>
<dbReference type="PROSITE" id="PS00109">
    <property type="entry name" value="PROTEIN_KINASE_TYR"/>
    <property type="match status" value="1"/>
</dbReference>
<dbReference type="AlphaFoldDB" id="A0A9W4SP50"/>
<sequence>MVIALADFEIPSDFIKPMSSLNNAGGENRIKKMLFFNSPVTEKEIGKFKKNDPKLRELEKEAKFIHEICKCRFVLTFYGFTRRNTNYSVIYKCGEYNLQTYLVDYPNLEWTKKLSIASGIANALNFIHKDYILHNDIRSCNIYLNACLQVKLHGFRVAKSSKISPVMLTSASEPTDHRWTPSEKFRDNEYTDASEIYSFSLILWEIINHKTPFHDVDYDEIKNKVLNGEHPQPVTTNGTPVEYQEIMEKGWDIDPNKRPSAKQMLEILCHLESKEWLGHRTPRIGDDEQLSQPNFKTSTFSPMNSKLLEFPISRLSDLAATTDSCETVLKLFEEAKYNRNLFDRSVNIIKVGKIMLSEVKQTIDQSINLYWKDYIEESSAFQRYSNYLLNILQVKAFIEDGDNAEVQQEISTLNDELESITNELHKVVQDWKSEFKRCRVSKGKFKAVAKMLILYKSVSPQSIIDCEIPSYFVDVESSSVVLESNIKKGLYMYSASVAEKVVGNFEKNDPKLLELREEIDYLKSMSECENILKVYGLVRRNSSYSVILKWGEYNLQPYLAKNPNMEWTKKLSIARGIANALNFIHKENILHYDIKSDNIYLDIRLQPKLCGFRIAKDLTIMMTSANEPTNPRWTSSEKFRGEEYTKASEIYSFSLILWEIINHKVPFHNVDPDEIKTKVLSGAHPQPETINNAPVKYQRIMKRGWDLDPRQRPSIEEIIKVLNELDSEWHNSYIGDEDNKLLSPNAAFRDDVSFEDNASSFYTDFSNSNYGTEVNLNVTTQISKKHISLDKLNPFHKHLDIEDAIILHNNRQYKKAWKLFKEIERKTGTPDAKFCVGYYYLQGFHNGRGGIPDPDASLKYLYQAAKDGHRNAQYWYAEILLNSNYKIKAQKFDRDYKLAMVFLGEAAKQGSISALRDLGEIKKKGKYGSSHDHTVGKEMIRKAHTMSLLYSLDGLR</sequence>
<dbReference type="Gene3D" id="1.10.510.10">
    <property type="entry name" value="Transferase(Phosphotransferase) domain 1"/>
    <property type="match status" value="2"/>
</dbReference>
<evidence type="ECO:0000256" key="2">
    <source>
        <dbReference type="ARBA" id="ARBA00022840"/>
    </source>
</evidence>
<evidence type="ECO:0000313" key="5">
    <source>
        <dbReference type="EMBL" id="CAI2174123.1"/>
    </source>
</evidence>
<dbReference type="InterPro" id="IPR011990">
    <property type="entry name" value="TPR-like_helical_dom_sf"/>
</dbReference>
<dbReference type="Proteomes" id="UP001153678">
    <property type="component" value="Unassembled WGS sequence"/>
</dbReference>
<keyword evidence="2" id="KW-0067">ATP-binding</keyword>
<dbReference type="OrthoDB" id="3269467at2759"/>
<dbReference type="SUPFAM" id="SSF56112">
    <property type="entry name" value="Protein kinase-like (PK-like)"/>
    <property type="match status" value="2"/>
</dbReference>
<organism evidence="5 6">
    <name type="scientific">Funneliformis geosporum</name>
    <dbReference type="NCBI Taxonomy" id="1117311"/>
    <lineage>
        <taxon>Eukaryota</taxon>
        <taxon>Fungi</taxon>
        <taxon>Fungi incertae sedis</taxon>
        <taxon>Mucoromycota</taxon>
        <taxon>Glomeromycotina</taxon>
        <taxon>Glomeromycetes</taxon>
        <taxon>Glomerales</taxon>
        <taxon>Glomeraceae</taxon>
        <taxon>Funneliformis</taxon>
    </lineage>
</organism>
<dbReference type="InterPro" id="IPR011009">
    <property type="entry name" value="Kinase-like_dom_sf"/>
</dbReference>
<dbReference type="PANTHER" id="PTHR44329:SF298">
    <property type="entry name" value="MIXED LINEAGE KINASE DOMAIN-LIKE PROTEIN"/>
    <property type="match status" value="1"/>
</dbReference>
<reference evidence="5" key="1">
    <citation type="submission" date="2022-08" db="EMBL/GenBank/DDBJ databases">
        <authorList>
            <person name="Kallberg Y."/>
            <person name="Tangrot J."/>
            <person name="Rosling A."/>
        </authorList>
    </citation>
    <scope>NUCLEOTIDE SEQUENCE</scope>
    <source>
        <strain evidence="5">Wild A</strain>
    </source>
</reference>
<protein>
    <submittedName>
        <fullName evidence="5">19727_t:CDS:1</fullName>
    </submittedName>
</protein>
<evidence type="ECO:0000259" key="4">
    <source>
        <dbReference type="PROSITE" id="PS50011"/>
    </source>
</evidence>
<dbReference type="SUPFAM" id="SSF81901">
    <property type="entry name" value="HCP-like"/>
    <property type="match status" value="1"/>
</dbReference>
<dbReference type="GO" id="GO:0097527">
    <property type="term" value="P:necroptotic signaling pathway"/>
    <property type="evidence" value="ECO:0007669"/>
    <property type="project" value="TreeGrafter"/>
</dbReference>
<dbReference type="InterPro" id="IPR001245">
    <property type="entry name" value="Ser-Thr/Tyr_kinase_cat_dom"/>
</dbReference>
<name>A0A9W4SP50_9GLOM</name>
<dbReference type="EMBL" id="CAMKVN010001164">
    <property type="protein sequence ID" value="CAI2174123.1"/>
    <property type="molecule type" value="Genomic_DNA"/>
</dbReference>
<gene>
    <name evidence="5" type="ORF">FWILDA_LOCUS6433</name>
</gene>
<dbReference type="InterPro" id="IPR051681">
    <property type="entry name" value="Ser/Thr_Kinases-Pseudokinases"/>
</dbReference>
<dbReference type="Gene3D" id="1.25.40.10">
    <property type="entry name" value="Tetratricopeptide repeat domain"/>
    <property type="match status" value="1"/>
</dbReference>
<dbReference type="InterPro" id="IPR000719">
    <property type="entry name" value="Prot_kinase_dom"/>
</dbReference>
<keyword evidence="3" id="KW-0175">Coiled coil</keyword>
<feature type="domain" description="Protein kinase" evidence="4">
    <location>
        <begin position="16"/>
        <end position="277"/>
    </location>
</feature>
<dbReference type="GO" id="GO:0005524">
    <property type="term" value="F:ATP binding"/>
    <property type="evidence" value="ECO:0007669"/>
    <property type="project" value="UniProtKB-KW"/>
</dbReference>
<proteinExistence type="predicted"/>
<evidence type="ECO:0000256" key="3">
    <source>
        <dbReference type="SAM" id="Coils"/>
    </source>
</evidence>
<keyword evidence="6" id="KW-1185">Reference proteome</keyword>
<dbReference type="GO" id="GO:0004672">
    <property type="term" value="F:protein kinase activity"/>
    <property type="evidence" value="ECO:0007669"/>
    <property type="project" value="InterPro"/>
</dbReference>
<evidence type="ECO:0000313" key="6">
    <source>
        <dbReference type="Proteomes" id="UP001153678"/>
    </source>
</evidence>
<feature type="coiled-coil region" evidence="3">
    <location>
        <begin position="403"/>
        <end position="430"/>
    </location>
</feature>
<comment type="caution">
    <text evidence="5">The sequence shown here is derived from an EMBL/GenBank/DDBJ whole genome shotgun (WGS) entry which is preliminary data.</text>
</comment>
<dbReference type="Pfam" id="PF07714">
    <property type="entry name" value="PK_Tyr_Ser-Thr"/>
    <property type="match status" value="2"/>
</dbReference>
<feature type="domain" description="Protein kinase" evidence="4">
    <location>
        <begin position="434"/>
        <end position="734"/>
    </location>
</feature>
<evidence type="ECO:0000256" key="1">
    <source>
        <dbReference type="ARBA" id="ARBA00022741"/>
    </source>
</evidence>
<dbReference type="PROSITE" id="PS00108">
    <property type="entry name" value="PROTEIN_KINASE_ST"/>
    <property type="match status" value="1"/>
</dbReference>
<dbReference type="PANTHER" id="PTHR44329">
    <property type="entry name" value="SERINE/THREONINE-PROTEIN KINASE TNNI3K-RELATED"/>
    <property type="match status" value="1"/>
</dbReference>
<dbReference type="SMART" id="SM00220">
    <property type="entry name" value="S_TKc"/>
    <property type="match status" value="1"/>
</dbReference>
<dbReference type="InterPro" id="IPR008266">
    <property type="entry name" value="Tyr_kinase_AS"/>
</dbReference>
<keyword evidence="1" id="KW-0547">Nucleotide-binding</keyword>